<dbReference type="AlphaFoldDB" id="A0A140STD8"/>
<reference evidence="3" key="2">
    <citation type="submission" date="2012-04" db="EMBL/GenBank/DDBJ databases">
        <title>Complete genome sequence of Providencia stuartii clinical isolate MRSN 2154.</title>
        <authorList>
            <person name="Clifford R.J."/>
            <person name="Hang J."/>
            <person name="Riley M.C."/>
            <person name="Onmus-Leone F."/>
            <person name="Kuschner R.A."/>
            <person name="Lesho E.P."/>
            <person name="Waterman P.E."/>
        </authorList>
    </citation>
    <scope>NUCLEOTIDE SEQUENCE [LARGE SCALE GENOMIC DNA]</scope>
    <source>
        <strain evidence="3">MRSN 2154</strain>
    </source>
</reference>
<accession>A0A140STD8</accession>
<evidence type="ECO:0000313" key="3">
    <source>
        <dbReference type="Proteomes" id="UP000005012"/>
    </source>
</evidence>
<organism evidence="2 3">
    <name type="scientific">Providencia stuartii (strain MRSN 2154)</name>
    <dbReference type="NCBI Taxonomy" id="1157951"/>
    <lineage>
        <taxon>Bacteria</taxon>
        <taxon>Pseudomonadati</taxon>
        <taxon>Pseudomonadota</taxon>
        <taxon>Gammaproteobacteria</taxon>
        <taxon>Enterobacterales</taxon>
        <taxon>Morganellaceae</taxon>
        <taxon>Providencia</taxon>
    </lineage>
</organism>
<keyword evidence="1" id="KW-0812">Transmembrane</keyword>
<feature type="transmembrane region" description="Helical" evidence="1">
    <location>
        <begin position="6"/>
        <end position="26"/>
    </location>
</feature>
<keyword evidence="1" id="KW-0472">Membrane</keyword>
<keyword evidence="1" id="KW-1133">Transmembrane helix</keyword>
<gene>
    <name evidence="2" type="ordered locus">S70_20680</name>
</gene>
<dbReference type="KEGG" id="psi:S70_20680"/>
<reference evidence="2 3" key="1">
    <citation type="journal article" date="2012" name="J. Bacteriol.">
        <title>Complete Genome Sequence of Providencia stuartii Clinical Isolate MRSN 2154.</title>
        <authorList>
            <person name="Clifford R.J."/>
            <person name="Hang J."/>
            <person name="Riley M.C."/>
            <person name="Onmus-Leone F."/>
            <person name="Kuschner R.A."/>
            <person name="Lesho E.P."/>
            <person name="Waterman P.E."/>
        </authorList>
    </citation>
    <scope>NUCLEOTIDE SEQUENCE [LARGE SCALE GENOMIC DNA]</scope>
    <source>
        <strain evidence="2 3">MRSN 2154</strain>
    </source>
</reference>
<proteinExistence type="predicted"/>
<dbReference type="EMBL" id="CP003488">
    <property type="protein sequence ID" value="AFH95916.1"/>
    <property type="molecule type" value="Genomic_DNA"/>
</dbReference>
<dbReference type="Proteomes" id="UP000005012">
    <property type="component" value="Chromosome"/>
</dbReference>
<evidence type="ECO:0000256" key="1">
    <source>
        <dbReference type="SAM" id="Phobius"/>
    </source>
</evidence>
<dbReference type="HOGENOM" id="CLU_2651584_0_0_6"/>
<name>A0A140STD8_PROSM</name>
<sequence length="76" mass="8333">MAISAIPTVFASGGAFISFAMLIVLISDKVQSSFLLSYIRLLLKNNSKQSLHVIFKGKHLVDTRQRSNYSTDTGGK</sequence>
<evidence type="ECO:0000313" key="2">
    <source>
        <dbReference type="EMBL" id="AFH95916.1"/>
    </source>
</evidence>
<protein>
    <submittedName>
        <fullName evidence="2">Uncharacterized protein</fullName>
    </submittedName>
</protein>